<dbReference type="EMBL" id="MH243423">
    <property type="protein sequence ID" value="QAV52504.1"/>
    <property type="molecule type" value="Genomic_DNA"/>
</dbReference>
<feature type="transmembrane region" description="Helical" evidence="1">
    <location>
        <begin position="25"/>
        <end position="45"/>
    </location>
</feature>
<accession>A0A481NR44</accession>
<keyword evidence="1" id="KW-0472">Membrane</keyword>
<keyword evidence="1" id="KW-0812">Transmembrane</keyword>
<sequence>MLNTCPKSMGVPYGLRSLTNQNMTLFVWFFNLMFSSIHILPRMYTDFTQKRLPTRWVMPLPRVTSEIHITLPTCDMSWRCS</sequence>
<organism evidence="2">
    <name type="scientific">Chino del tomate Amazonas virus</name>
    <dbReference type="NCBI Taxonomy" id="858516"/>
    <lineage>
        <taxon>Viruses</taxon>
        <taxon>Monodnaviria</taxon>
        <taxon>Shotokuvirae</taxon>
        <taxon>Cressdnaviricota</taxon>
        <taxon>Repensiviricetes</taxon>
        <taxon>Geplafuvirales</taxon>
        <taxon>Geminiviridae</taxon>
        <taxon>Begomovirus</taxon>
        <taxon>Begomovirus solanumamazonasense</taxon>
    </lineage>
</organism>
<reference evidence="2" key="1">
    <citation type="submission" date="2018-04" db="EMBL/GenBank/DDBJ databases">
        <title>Characterization of a new virus species from Brazil: Chino del tomate Amazonas virus.</title>
        <authorList>
            <person name="Pereira-Carvalho R.C."/>
            <person name="Macedo M.A."/>
            <person name="Fonseca M.E.N."/>
            <person name="Boiteux L.S."/>
            <person name="Rojas M.R."/>
            <person name="Gilbertson R.L."/>
        </authorList>
    </citation>
    <scope>NUCLEOTIDE SEQUENCE</scope>
    <source>
        <strain evidence="2">AM13</strain>
    </source>
</reference>
<name>A0A481NR44_9GEMI</name>
<evidence type="ECO:0000256" key="1">
    <source>
        <dbReference type="SAM" id="Phobius"/>
    </source>
</evidence>
<proteinExistence type="predicted"/>
<keyword evidence="1" id="KW-1133">Transmembrane helix</keyword>
<protein>
    <submittedName>
        <fullName evidence="2">AC5</fullName>
    </submittedName>
</protein>
<evidence type="ECO:0000313" key="2">
    <source>
        <dbReference type="EMBL" id="QAV52504.1"/>
    </source>
</evidence>